<accession>A0A2T6ZPI0</accession>
<dbReference type="AlphaFoldDB" id="A0A2T6ZPI0"/>
<feature type="region of interest" description="Disordered" evidence="1">
    <location>
        <begin position="1"/>
        <end position="93"/>
    </location>
</feature>
<dbReference type="EMBL" id="NESQ01000154">
    <property type="protein sequence ID" value="PUU77385.1"/>
    <property type="molecule type" value="Genomic_DNA"/>
</dbReference>
<protein>
    <submittedName>
        <fullName evidence="2">Uncharacterized protein</fullName>
    </submittedName>
</protein>
<reference evidence="2 3" key="1">
    <citation type="submission" date="2017-04" db="EMBL/GenBank/DDBJ databases">
        <title>Draft genome sequence of Tuber borchii Vittad., a whitish edible truffle.</title>
        <authorList>
            <consortium name="DOE Joint Genome Institute"/>
            <person name="Murat C."/>
            <person name="Kuo A."/>
            <person name="Barry K.W."/>
            <person name="Clum A."/>
            <person name="Dockter R.B."/>
            <person name="Fauchery L."/>
            <person name="Iotti M."/>
            <person name="Kohler A."/>
            <person name="Labutti K."/>
            <person name="Lindquist E.A."/>
            <person name="Lipzen A."/>
            <person name="Ohm R.A."/>
            <person name="Wang M."/>
            <person name="Grigoriev I.V."/>
            <person name="Zambonelli A."/>
            <person name="Martin F.M."/>
        </authorList>
    </citation>
    <scope>NUCLEOTIDE SEQUENCE [LARGE SCALE GENOMIC DNA]</scope>
    <source>
        <strain evidence="2 3">Tbo3840</strain>
    </source>
</reference>
<comment type="caution">
    <text evidence="2">The sequence shown here is derived from an EMBL/GenBank/DDBJ whole genome shotgun (WGS) entry which is preliminary data.</text>
</comment>
<evidence type="ECO:0000313" key="2">
    <source>
        <dbReference type="EMBL" id="PUU77385.1"/>
    </source>
</evidence>
<proteinExistence type="predicted"/>
<evidence type="ECO:0000313" key="3">
    <source>
        <dbReference type="Proteomes" id="UP000244722"/>
    </source>
</evidence>
<gene>
    <name evidence="2" type="ORF">B9Z19DRAFT_1086366</name>
</gene>
<feature type="compositionally biased region" description="Polar residues" evidence="1">
    <location>
        <begin position="15"/>
        <end position="44"/>
    </location>
</feature>
<evidence type="ECO:0000256" key="1">
    <source>
        <dbReference type="SAM" id="MobiDB-lite"/>
    </source>
</evidence>
<dbReference type="Proteomes" id="UP000244722">
    <property type="component" value="Unassembled WGS sequence"/>
</dbReference>
<name>A0A2T6ZPI0_TUBBO</name>
<organism evidence="2 3">
    <name type="scientific">Tuber borchii</name>
    <name type="common">White truffle</name>
    <dbReference type="NCBI Taxonomy" id="42251"/>
    <lineage>
        <taxon>Eukaryota</taxon>
        <taxon>Fungi</taxon>
        <taxon>Dikarya</taxon>
        <taxon>Ascomycota</taxon>
        <taxon>Pezizomycotina</taxon>
        <taxon>Pezizomycetes</taxon>
        <taxon>Pezizales</taxon>
        <taxon>Tuberaceae</taxon>
        <taxon>Tuber</taxon>
    </lineage>
</organism>
<keyword evidence="3" id="KW-1185">Reference proteome</keyword>
<sequence>MLEHQTKPRAHKHYPSQNGSHPTNTPHHPISQQKPQTDPSSTCAHEQHPGNITLPSAIPSASRTPISHTRCFVQPTNQPTSRPRMPAQDLHPYPFHSTAKRIAGRGGTGALERLRSCVSEHPRAGIYIESIRIYGCPARDPDDVAVGN</sequence>